<keyword evidence="6" id="KW-0175">Coiled coil</keyword>
<dbReference type="PANTHER" id="PTHR48019">
    <property type="entry name" value="SERUM RESPONSE FACTOR HOMOLOG"/>
    <property type="match status" value="1"/>
</dbReference>
<proteinExistence type="predicted"/>
<evidence type="ECO:0000259" key="8">
    <source>
        <dbReference type="PROSITE" id="PS51297"/>
    </source>
</evidence>
<evidence type="ECO:0000256" key="1">
    <source>
        <dbReference type="ARBA" id="ARBA00004123"/>
    </source>
</evidence>
<dbReference type="InterPro" id="IPR050142">
    <property type="entry name" value="MADS-box/MEF2_TF"/>
</dbReference>
<reference evidence="9" key="1">
    <citation type="submission" date="2023-07" db="EMBL/GenBank/DDBJ databases">
        <title>draft genome sequence of fig (Ficus carica).</title>
        <authorList>
            <person name="Takahashi T."/>
            <person name="Nishimura K."/>
        </authorList>
    </citation>
    <scope>NUCLEOTIDE SEQUENCE</scope>
</reference>
<sequence length="192" mass="21651">MTVTDGKQGTPLQLFGCCSVRTPKQTANELSVLCDAKVSVIILSGTGKLHEYTSDSTSTKEIIDIYQRALRTDIWSSQYEKMQEHLKKLKEKNRSLRMQISRRMGECLNGLDFKELYELEQEMQDAVNNIRERKFKRAKQNINYLTDGIKDDPDYGLVEGPGGHYDSIAGAYPNGIPGILALGLQLNQPNYS</sequence>
<protein>
    <submittedName>
        <fullName evidence="9">Uncharacterized protein</fullName>
    </submittedName>
</protein>
<dbReference type="SUPFAM" id="SSF55455">
    <property type="entry name" value="SRF-like"/>
    <property type="match status" value="1"/>
</dbReference>
<evidence type="ECO:0000256" key="3">
    <source>
        <dbReference type="ARBA" id="ARBA00023125"/>
    </source>
</evidence>
<keyword evidence="3" id="KW-0238">DNA-binding</keyword>
<evidence type="ECO:0000259" key="7">
    <source>
        <dbReference type="PROSITE" id="PS50066"/>
    </source>
</evidence>
<keyword evidence="2" id="KW-0805">Transcription regulation</keyword>
<dbReference type="PROSITE" id="PS51297">
    <property type="entry name" value="K_BOX"/>
    <property type="match status" value="1"/>
</dbReference>
<dbReference type="Proteomes" id="UP001187192">
    <property type="component" value="Unassembled WGS sequence"/>
</dbReference>
<feature type="coiled-coil region" evidence="6">
    <location>
        <begin position="72"/>
        <end position="99"/>
    </location>
</feature>
<organism evidence="9 10">
    <name type="scientific">Ficus carica</name>
    <name type="common">Common fig</name>
    <dbReference type="NCBI Taxonomy" id="3494"/>
    <lineage>
        <taxon>Eukaryota</taxon>
        <taxon>Viridiplantae</taxon>
        <taxon>Streptophyta</taxon>
        <taxon>Embryophyta</taxon>
        <taxon>Tracheophyta</taxon>
        <taxon>Spermatophyta</taxon>
        <taxon>Magnoliopsida</taxon>
        <taxon>eudicotyledons</taxon>
        <taxon>Gunneridae</taxon>
        <taxon>Pentapetalae</taxon>
        <taxon>rosids</taxon>
        <taxon>fabids</taxon>
        <taxon>Rosales</taxon>
        <taxon>Moraceae</taxon>
        <taxon>Ficeae</taxon>
        <taxon>Ficus</taxon>
    </lineage>
</organism>
<dbReference type="AlphaFoldDB" id="A0AA87ZG54"/>
<comment type="subcellular location">
    <subcellularLocation>
        <location evidence="1">Nucleus</location>
    </subcellularLocation>
</comment>
<evidence type="ECO:0000313" key="9">
    <source>
        <dbReference type="EMBL" id="GMN35673.1"/>
    </source>
</evidence>
<feature type="domain" description="K-box" evidence="8">
    <location>
        <begin position="79"/>
        <end position="171"/>
    </location>
</feature>
<evidence type="ECO:0000256" key="5">
    <source>
        <dbReference type="ARBA" id="ARBA00023242"/>
    </source>
</evidence>
<evidence type="ECO:0000313" key="10">
    <source>
        <dbReference type="Proteomes" id="UP001187192"/>
    </source>
</evidence>
<comment type="caution">
    <text evidence="9">The sequence shown here is derived from an EMBL/GenBank/DDBJ whole genome shotgun (WGS) entry which is preliminary data.</text>
</comment>
<evidence type="ECO:0000256" key="6">
    <source>
        <dbReference type="SAM" id="Coils"/>
    </source>
</evidence>
<name>A0AA87ZG54_FICCA</name>
<dbReference type="Pfam" id="PF01486">
    <property type="entry name" value="K-box"/>
    <property type="match status" value="1"/>
</dbReference>
<dbReference type="GO" id="GO:0005634">
    <property type="term" value="C:nucleus"/>
    <property type="evidence" value="ECO:0007669"/>
    <property type="project" value="UniProtKB-SubCell"/>
</dbReference>
<feature type="domain" description="MADS-box" evidence="7">
    <location>
        <begin position="27"/>
        <end position="56"/>
    </location>
</feature>
<dbReference type="GO" id="GO:0003700">
    <property type="term" value="F:DNA-binding transcription factor activity"/>
    <property type="evidence" value="ECO:0007669"/>
    <property type="project" value="InterPro"/>
</dbReference>
<dbReference type="GO" id="GO:0003677">
    <property type="term" value="F:DNA binding"/>
    <property type="evidence" value="ECO:0007669"/>
    <property type="project" value="UniProtKB-KW"/>
</dbReference>
<dbReference type="GO" id="GO:0046983">
    <property type="term" value="F:protein dimerization activity"/>
    <property type="evidence" value="ECO:0007669"/>
    <property type="project" value="InterPro"/>
</dbReference>
<keyword evidence="5" id="KW-0539">Nucleus</keyword>
<dbReference type="InterPro" id="IPR002100">
    <property type="entry name" value="TF_MADSbox"/>
</dbReference>
<gene>
    <name evidence="9" type="ORF">TIFTF001_005444</name>
</gene>
<dbReference type="PROSITE" id="PS50066">
    <property type="entry name" value="MADS_BOX_2"/>
    <property type="match status" value="1"/>
</dbReference>
<dbReference type="Gene3D" id="3.40.1810.10">
    <property type="entry name" value="Transcription factor, MADS-box"/>
    <property type="match status" value="1"/>
</dbReference>
<keyword evidence="10" id="KW-1185">Reference proteome</keyword>
<dbReference type="InterPro" id="IPR002487">
    <property type="entry name" value="TF_Kbox"/>
</dbReference>
<evidence type="ECO:0000256" key="4">
    <source>
        <dbReference type="ARBA" id="ARBA00023163"/>
    </source>
</evidence>
<dbReference type="InterPro" id="IPR036879">
    <property type="entry name" value="TF_MADSbox_sf"/>
</dbReference>
<accession>A0AA87ZG54</accession>
<evidence type="ECO:0000256" key="2">
    <source>
        <dbReference type="ARBA" id="ARBA00023015"/>
    </source>
</evidence>
<dbReference type="Pfam" id="PF00319">
    <property type="entry name" value="SRF-TF"/>
    <property type="match status" value="1"/>
</dbReference>
<dbReference type="EMBL" id="BTGU01000005">
    <property type="protein sequence ID" value="GMN35673.1"/>
    <property type="molecule type" value="Genomic_DNA"/>
</dbReference>
<keyword evidence="4" id="KW-0804">Transcription</keyword>
<dbReference type="SMART" id="SM00432">
    <property type="entry name" value="MADS"/>
    <property type="match status" value="1"/>
</dbReference>